<dbReference type="PROSITE" id="PS00367">
    <property type="entry name" value="BH4_AAA_HYDROXYL_1"/>
    <property type="match status" value="1"/>
</dbReference>
<dbReference type="PANTHER" id="PTHR11473">
    <property type="entry name" value="AROMATIC AMINO ACID HYDROXYLASE"/>
    <property type="match status" value="1"/>
</dbReference>
<evidence type="ECO:0000256" key="5">
    <source>
        <dbReference type="ARBA" id="ARBA00023004"/>
    </source>
</evidence>
<comment type="similarity">
    <text evidence="2">Belongs to the biopterin-dependent aromatic amino acid hydroxylase family.</text>
</comment>
<dbReference type="InterPro" id="IPR001273">
    <property type="entry name" value="ArAA_hydroxylase"/>
</dbReference>
<name>A0A5J4NI27_9TREM</name>
<evidence type="ECO:0000256" key="3">
    <source>
        <dbReference type="ARBA" id="ARBA00022723"/>
    </source>
</evidence>
<dbReference type="GO" id="GO:0043005">
    <property type="term" value="C:neuron projection"/>
    <property type="evidence" value="ECO:0007669"/>
    <property type="project" value="TreeGrafter"/>
</dbReference>
<feature type="domain" description="Biopterin-dependent aromatic amino acid hydroxylase family profile" evidence="8">
    <location>
        <begin position="1"/>
        <end position="160"/>
    </location>
</feature>
<comment type="caution">
    <text evidence="9">The sequence shown here is derived from an EMBL/GenBank/DDBJ whole genome shotgun (WGS) entry which is preliminary data.</text>
</comment>
<dbReference type="Pfam" id="PF00351">
    <property type="entry name" value="Biopterin_H"/>
    <property type="match status" value="1"/>
</dbReference>
<reference evidence="9 10" key="1">
    <citation type="journal article" date="2019" name="Gigascience">
        <title>Whole-genome sequence of the oriental lung fluke Paragonimus westermani.</title>
        <authorList>
            <person name="Oey H."/>
            <person name="Zakrzewski M."/>
            <person name="Narain K."/>
            <person name="Devi K.R."/>
            <person name="Agatsuma T."/>
            <person name="Nawaratna S."/>
            <person name="Gobert G.N."/>
            <person name="Jones M.K."/>
            <person name="Ragan M.A."/>
            <person name="McManus D.P."/>
            <person name="Krause L."/>
        </authorList>
    </citation>
    <scope>NUCLEOTIDE SEQUENCE [LARGE SCALE GENOMIC DNA]</scope>
    <source>
        <strain evidence="9 10">IND2009</strain>
    </source>
</reference>
<dbReference type="Proteomes" id="UP000324629">
    <property type="component" value="Unassembled WGS sequence"/>
</dbReference>
<dbReference type="GO" id="GO:0009072">
    <property type="term" value="P:aromatic amino acid metabolic process"/>
    <property type="evidence" value="ECO:0007669"/>
    <property type="project" value="InterPro"/>
</dbReference>
<dbReference type="GO" id="GO:0005506">
    <property type="term" value="F:iron ion binding"/>
    <property type="evidence" value="ECO:0007669"/>
    <property type="project" value="InterPro"/>
</dbReference>
<evidence type="ECO:0000259" key="8">
    <source>
        <dbReference type="PROSITE" id="PS51410"/>
    </source>
</evidence>
<evidence type="ECO:0000256" key="6">
    <source>
        <dbReference type="ARBA" id="ARBA00023033"/>
    </source>
</evidence>
<feature type="binding site" evidence="7">
    <location>
        <position position="113"/>
    </location>
    <ligand>
        <name>Fe cation</name>
        <dbReference type="ChEBI" id="CHEBI:24875"/>
    </ligand>
</feature>
<dbReference type="SUPFAM" id="SSF56534">
    <property type="entry name" value="Aromatic aminoacid monoxygenases, catalytic and oligomerization domains"/>
    <property type="match status" value="1"/>
</dbReference>
<sequence length="160" mass="18186">MKSESNIPQLEDVSRFLKSRTGFTVRPVAGYISARDFLSALAFRVFYCTQYIRHPKDPMYTPEPDCCHELLGHMPMLADPKFARFSHEIGLASLGVNDEEVKKLATCYFFTIEFGLCRQNGQLRAYGAGLLSSISELKASLPLLCLVRIWYAKCLLNRPR</sequence>
<dbReference type="InterPro" id="IPR019774">
    <property type="entry name" value="Aromatic-AA_hydroxylase_C"/>
</dbReference>
<evidence type="ECO:0000256" key="1">
    <source>
        <dbReference type="ARBA" id="ARBA00001954"/>
    </source>
</evidence>
<evidence type="ECO:0000256" key="4">
    <source>
        <dbReference type="ARBA" id="ARBA00023002"/>
    </source>
</evidence>
<keyword evidence="10" id="KW-1185">Reference proteome</keyword>
<comment type="cofactor">
    <cofactor evidence="1 7">
        <name>Fe(2+)</name>
        <dbReference type="ChEBI" id="CHEBI:29033"/>
    </cofactor>
</comment>
<keyword evidence="6 9" id="KW-0503">Monooxygenase</keyword>
<evidence type="ECO:0000256" key="2">
    <source>
        <dbReference type="ARBA" id="ARBA00009712"/>
    </source>
</evidence>
<evidence type="ECO:0000256" key="7">
    <source>
        <dbReference type="PIRSR" id="PIRSR601273-2"/>
    </source>
</evidence>
<proteinExistence type="inferred from homology"/>
<dbReference type="PANTHER" id="PTHR11473:SF16">
    <property type="entry name" value="TRYPTOPHAN 5-HYDROXYLASE 2"/>
    <property type="match status" value="1"/>
</dbReference>
<dbReference type="AlphaFoldDB" id="A0A5J4NI27"/>
<dbReference type="PRINTS" id="PR00372">
    <property type="entry name" value="FYWHYDRXLASE"/>
</dbReference>
<dbReference type="Gene3D" id="1.10.800.10">
    <property type="entry name" value="Aromatic amino acid hydroxylase"/>
    <property type="match status" value="1"/>
</dbReference>
<evidence type="ECO:0000313" key="10">
    <source>
        <dbReference type="Proteomes" id="UP000324629"/>
    </source>
</evidence>
<dbReference type="InterPro" id="IPR018301">
    <property type="entry name" value="ArAA_hydroxylase_Fe/CU_BS"/>
</dbReference>
<evidence type="ECO:0000313" key="9">
    <source>
        <dbReference type="EMBL" id="KAA3675237.1"/>
    </source>
</evidence>
<gene>
    <name evidence="9" type="ORF">DEA37_0007488</name>
</gene>
<accession>A0A5J4NI27</accession>
<feature type="binding site" evidence="7">
    <location>
        <position position="73"/>
    </location>
    <ligand>
        <name>Fe cation</name>
        <dbReference type="ChEBI" id="CHEBI:24875"/>
    </ligand>
</feature>
<protein>
    <submittedName>
        <fullName evidence="9">Tryptophan 5-monooxygenase</fullName>
    </submittedName>
</protein>
<keyword evidence="4" id="KW-0560">Oxidoreductase</keyword>
<organism evidence="9 10">
    <name type="scientific">Paragonimus westermani</name>
    <dbReference type="NCBI Taxonomy" id="34504"/>
    <lineage>
        <taxon>Eukaryota</taxon>
        <taxon>Metazoa</taxon>
        <taxon>Spiralia</taxon>
        <taxon>Lophotrochozoa</taxon>
        <taxon>Platyhelminthes</taxon>
        <taxon>Trematoda</taxon>
        <taxon>Digenea</taxon>
        <taxon>Plagiorchiida</taxon>
        <taxon>Troglotremata</taxon>
        <taxon>Troglotrematidae</taxon>
        <taxon>Paragonimus</taxon>
    </lineage>
</organism>
<keyword evidence="5 7" id="KW-0408">Iron</keyword>
<dbReference type="GO" id="GO:0004510">
    <property type="term" value="F:tryptophan 5-monooxygenase activity"/>
    <property type="evidence" value="ECO:0007669"/>
    <property type="project" value="TreeGrafter"/>
</dbReference>
<dbReference type="PROSITE" id="PS51410">
    <property type="entry name" value="BH4_AAA_HYDROXYL_2"/>
    <property type="match status" value="1"/>
</dbReference>
<dbReference type="InterPro" id="IPR036329">
    <property type="entry name" value="Aro-AA_hydroxylase_C_sf"/>
</dbReference>
<feature type="binding site" evidence="7">
    <location>
        <position position="68"/>
    </location>
    <ligand>
        <name>Fe cation</name>
        <dbReference type="ChEBI" id="CHEBI:24875"/>
    </ligand>
</feature>
<keyword evidence="3 7" id="KW-0479">Metal-binding</keyword>
<dbReference type="EMBL" id="QNGE01002643">
    <property type="protein sequence ID" value="KAA3675237.1"/>
    <property type="molecule type" value="Genomic_DNA"/>
</dbReference>
<dbReference type="InterPro" id="IPR036951">
    <property type="entry name" value="ArAA_hydroxylase_sf"/>
</dbReference>